<keyword evidence="1" id="KW-0472">Membrane</keyword>
<dbReference type="Pfam" id="PF12706">
    <property type="entry name" value="Lactamase_B_2"/>
    <property type="match status" value="1"/>
</dbReference>
<dbReference type="RefSeq" id="WP_087479932.1">
    <property type="nucleotide sequence ID" value="NZ_AP024883.1"/>
</dbReference>
<accession>A0A1Y6IQP9</accession>
<dbReference type="InterPro" id="IPR036866">
    <property type="entry name" value="RibonucZ/Hydroxyglut_hydro"/>
</dbReference>
<dbReference type="Gene3D" id="3.60.15.10">
    <property type="entry name" value="Ribonuclease Z/Hydroxyacylglutathione hydrolase-like"/>
    <property type="match status" value="1"/>
</dbReference>
<dbReference type="GO" id="GO:0005737">
    <property type="term" value="C:cytoplasm"/>
    <property type="evidence" value="ECO:0007669"/>
    <property type="project" value="TreeGrafter"/>
</dbReference>
<keyword evidence="4" id="KW-0378">Hydrolase</keyword>
<sequence>MQRIKTLILRQSPQTLDKRKFRSRLFTGVKFLLLILAVAVAGGYLYLQQPQFDDPIVAEQSYQGKYYAGTFHNPVDVPVNTGTDSLYTSLYKFLFQEQADAKPEMVLPSVKTDLLTLDPTENMIVWMGHSSYFIQIDGIRILVDPVFSNNASPVPMTNTSFHGSNIYSAEDIPKADYLLISHDHWDHLDYLSIRALHNKVTQVITPIGVGSYLTQWGYSPDQIHEGDWFSTFDGGDLQIHILPAQHFSGRLLKRNRTLWGSFALVTPQHKLYISGDSGYSEHFKAIADKLGGFDIAILEVGQYNQDWKYIHMMPEEAAQAGVDLQAKAIIPAHNSRFKLSRHSWYEPLERIDQASKGMPYRLLTPRIGESVQMDDTTQTFRKWWRNVQ</sequence>
<dbReference type="InterPro" id="IPR001279">
    <property type="entry name" value="Metallo-B-lactamas"/>
</dbReference>
<dbReference type="AlphaFoldDB" id="A0A1Y6IQP9"/>
<evidence type="ECO:0000256" key="1">
    <source>
        <dbReference type="SAM" id="Phobius"/>
    </source>
</evidence>
<dbReference type="Proteomes" id="UP000196125">
    <property type="component" value="Unassembled WGS sequence"/>
</dbReference>
<reference evidence="4 5" key="1">
    <citation type="submission" date="2017-05" db="EMBL/GenBank/DDBJ databases">
        <authorList>
            <person name="Song R."/>
            <person name="Chenine A.L."/>
            <person name="Ruprecht R.M."/>
        </authorList>
    </citation>
    <scope>NUCLEOTIDE SEQUENCE [LARGE SCALE GENOMIC DNA]</scope>
    <source>
        <strain evidence="4 5">CECT 7927</strain>
    </source>
</reference>
<keyword evidence="1" id="KW-1133">Transmembrane helix</keyword>
<feature type="transmembrane region" description="Helical" evidence="1">
    <location>
        <begin position="25"/>
        <end position="47"/>
    </location>
</feature>
<evidence type="ECO:0000313" key="4">
    <source>
        <dbReference type="EMBL" id="SMR99948.1"/>
    </source>
</evidence>
<keyword evidence="6" id="KW-1185">Reference proteome</keyword>
<dbReference type="PANTHER" id="PTHR15032:SF4">
    <property type="entry name" value="N-ACYL-PHOSPHATIDYLETHANOLAMINE-HYDROLYZING PHOSPHOLIPASE D"/>
    <property type="match status" value="1"/>
</dbReference>
<dbReference type="SUPFAM" id="SSF56281">
    <property type="entry name" value="Metallo-hydrolase/oxidoreductase"/>
    <property type="match status" value="1"/>
</dbReference>
<keyword evidence="1" id="KW-0812">Transmembrane</keyword>
<proteinExistence type="predicted"/>
<evidence type="ECO:0000259" key="2">
    <source>
        <dbReference type="Pfam" id="PF12706"/>
    </source>
</evidence>
<dbReference type="GO" id="GO:0016787">
    <property type="term" value="F:hydrolase activity"/>
    <property type="evidence" value="ECO:0007669"/>
    <property type="project" value="UniProtKB-KW"/>
</dbReference>
<dbReference type="EMBL" id="JAWRCO010000001">
    <property type="protein sequence ID" value="MDW6003264.1"/>
    <property type="molecule type" value="Genomic_DNA"/>
</dbReference>
<evidence type="ECO:0000313" key="3">
    <source>
        <dbReference type="EMBL" id="MDW6003264.1"/>
    </source>
</evidence>
<gene>
    <name evidence="3" type="ORF">SBX37_10435</name>
    <name evidence="4" type="ORF">VIM7927_01186</name>
</gene>
<dbReference type="EMBL" id="FXXI01000001">
    <property type="protein sequence ID" value="SMR99948.1"/>
    <property type="molecule type" value="Genomic_DNA"/>
</dbReference>
<reference evidence="3 6" key="2">
    <citation type="submission" date="2023-11" db="EMBL/GenBank/DDBJ databases">
        <title>Plant-associative lifestyle of Vibrio porteresiae and its evolutionary dynamics.</title>
        <authorList>
            <person name="Rameshkumar N."/>
            <person name="Kirti K."/>
        </authorList>
    </citation>
    <scope>NUCLEOTIDE SEQUENCE [LARGE SCALE GENOMIC DNA]</scope>
    <source>
        <strain evidence="3 6">MSSRF38</strain>
    </source>
</reference>
<evidence type="ECO:0000313" key="5">
    <source>
        <dbReference type="Proteomes" id="UP000196125"/>
    </source>
</evidence>
<dbReference type="OrthoDB" id="9805728at2"/>
<feature type="domain" description="Metallo-beta-lactamase" evidence="2">
    <location>
        <begin position="140"/>
        <end position="333"/>
    </location>
</feature>
<organism evidence="4 5">
    <name type="scientific">Vibrio mangrovi</name>
    <dbReference type="NCBI Taxonomy" id="474394"/>
    <lineage>
        <taxon>Bacteria</taxon>
        <taxon>Pseudomonadati</taxon>
        <taxon>Pseudomonadota</taxon>
        <taxon>Gammaproteobacteria</taxon>
        <taxon>Vibrionales</taxon>
        <taxon>Vibrionaceae</taxon>
        <taxon>Vibrio</taxon>
    </lineage>
</organism>
<name>A0A1Y6IQP9_9VIBR</name>
<evidence type="ECO:0000313" key="6">
    <source>
        <dbReference type="Proteomes" id="UP001283366"/>
    </source>
</evidence>
<protein>
    <submittedName>
        <fullName evidence="3">MBL fold metallo-hydrolase</fullName>
    </submittedName>
    <submittedName>
        <fullName evidence="4">Metal-dependent hydrolase</fullName>
    </submittedName>
</protein>
<dbReference type="PANTHER" id="PTHR15032">
    <property type="entry name" value="N-ACYL-PHOSPHATIDYLETHANOLAMINE-HYDROLYZING PHOSPHOLIPASE D"/>
    <property type="match status" value="1"/>
</dbReference>
<dbReference type="Proteomes" id="UP001283366">
    <property type="component" value="Unassembled WGS sequence"/>
</dbReference>